<reference evidence="4" key="1">
    <citation type="journal article" date="2014" name="Int. J. Syst. Evol. Microbiol.">
        <title>Complete genome sequence of Corynebacterium casei LMG S-19264T (=DSM 44701T), isolated from a smear-ripened cheese.</title>
        <authorList>
            <consortium name="US DOE Joint Genome Institute (JGI-PGF)"/>
            <person name="Walter F."/>
            <person name="Albersmeier A."/>
            <person name="Kalinowski J."/>
            <person name="Ruckert C."/>
        </authorList>
    </citation>
    <scope>NUCLEOTIDE SEQUENCE</scope>
    <source>
        <strain evidence="4">CGMCC 4.7312</strain>
    </source>
</reference>
<dbReference type="Proteomes" id="UP000608890">
    <property type="component" value="Unassembled WGS sequence"/>
</dbReference>
<evidence type="ECO:0000256" key="1">
    <source>
        <dbReference type="PIRSR" id="PIRSR014972-1"/>
    </source>
</evidence>
<evidence type="ECO:0000256" key="2">
    <source>
        <dbReference type="PIRSR" id="PIRSR014972-2"/>
    </source>
</evidence>
<feature type="binding site" evidence="2">
    <location>
        <position position="67"/>
    </location>
    <ligand>
        <name>substrate</name>
    </ligand>
</feature>
<gene>
    <name evidence="4" type="ORF">GCM10011608_49730</name>
</gene>
<dbReference type="PANTHER" id="PTHR36934">
    <property type="entry name" value="BLR0278 PROTEIN"/>
    <property type="match status" value="1"/>
</dbReference>
<sequence length="134" mass="14157">MQEQPDHALVPGLTARVELTVTDADTAQAVGSGDVPVLGTPRVLALAEAATVAATTRHLPVGSTTVGTRVELHHLAATPIGRTVAALARLTTVDQRRLVFEVAVTEDGRTVATGEVERILVDRHRFIERAGHTS</sequence>
<feature type="domain" description="Fluoroacetyl-CoA-specific thioesterase-like" evidence="3">
    <location>
        <begin position="21"/>
        <end position="123"/>
    </location>
</feature>
<dbReference type="InterPro" id="IPR025540">
    <property type="entry name" value="FlK"/>
</dbReference>
<proteinExistence type="predicted"/>
<dbReference type="InterPro" id="IPR029069">
    <property type="entry name" value="HotDog_dom_sf"/>
</dbReference>
<comment type="caution">
    <text evidence="4">The sequence shown here is derived from an EMBL/GenBank/DDBJ whole genome shotgun (WGS) entry which is preliminary data.</text>
</comment>
<protein>
    <submittedName>
        <fullName evidence="4">Thioesterase</fullName>
    </submittedName>
</protein>
<dbReference type="InterPro" id="IPR054485">
    <property type="entry name" value="FlK-like_dom"/>
</dbReference>
<dbReference type="SUPFAM" id="SSF54637">
    <property type="entry name" value="Thioesterase/thiol ester dehydrase-isomerase"/>
    <property type="match status" value="1"/>
</dbReference>
<dbReference type="PIRSF" id="PIRSF014972">
    <property type="entry name" value="FlK"/>
    <property type="match status" value="1"/>
</dbReference>
<dbReference type="EMBL" id="BMNB01000030">
    <property type="protein sequence ID" value="GGM58765.1"/>
    <property type="molecule type" value="Genomic_DNA"/>
</dbReference>
<feature type="binding site" evidence="2">
    <location>
        <position position="118"/>
    </location>
    <ligand>
        <name>substrate</name>
    </ligand>
</feature>
<evidence type="ECO:0000313" key="4">
    <source>
        <dbReference type="EMBL" id="GGM58765.1"/>
    </source>
</evidence>
<evidence type="ECO:0000313" key="5">
    <source>
        <dbReference type="Proteomes" id="UP000608890"/>
    </source>
</evidence>
<feature type="binding site" evidence="2">
    <location>
        <position position="67"/>
    </location>
    <ligand>
        <name>CoA</name>
        <dbReference type="ChEBI" id="CHEBI:57287"/>
    </ligand>
</feature>
<name>A0A917U5J9_9ACTN</name>
<accession>A0A917U5J9</accession>
<dbReference type="RefSeq" id="WP_189048454.1">
    <property type="nucleotide sequence ID" value="NZ_BMNB01000030.1"/>
</dbReference>
<keyword evidence="5" id="KW-1185">Reference proteome</keyword>
<organism evidence="4 5">
    <name type="scientific">Micromonospora sonchi</name>
    <dbReference type="NCBI Taxonomy" id="1763543"/>
    <lineage>
        <taxon>Bacteria</taxon>
        <taxon>Bacillati</taxon>
        <taxon>Actinomycetota</taxon>
        <taxon>Actinomycetes</taxon>
        <taxon>Micromonosporales</taxon>
        <taxon>Micromonosporaceae</taxon>
        <taxon>Micromonospora</taxon>
    </lineage>
</organism>
<dbReference type="PANTHER" id="PTHR36934:SF1">
    <property type="entry name" value="THIOESTERASE DOMAIN-CONTAINING PROTEIN"/>
    <property type="match status" value="1"/>
</dbReference>
<reference evidence="4" key="2">
    <citation type="submission" date="2020-09" db="EMBL/GenBank/DDBJ databases">
        <authorList>
            <person name="Sun Q."/>
            <person name="Zhou Y."/>
        </authorList>
    </citation>
    <scope>NUCLEOTIDE SEQUENCE</scope>
    <source>
        <strain evidence="4">CGMCC 4.7312</strain>
    </source>
</reference>
<dbReference type="AlphaFoldDB" id="A0A917U5J9"/>
<feature type="active site" evidence="1">
    <location>
        <position position="48"/>
    </location>
</feature>
<feature type="active site" evidence="1">
    <location>
        <position position="74"/>
    </location>
</feature>
<feature type="active site" evidence="1">
    <location>
        <position position="40"/>
    </location>
</feature>
<evidence type="ECO:0000259" key="3">
    <source>
        <dbReference type="Pfam" id="PF22636"/>
    </source>
</evidence>
<dbReference type="Pfam" id="PF22636">
    <property type="entry name" value="FlK"/>
    <property type="match status" value="1"/>
</dbReference>
<dbReference type="Gene3D" id="3.10.129.10">
    <property type="entry name" value="Hotdog Thioesterase"/>
    <property type="match status" value="1"/>
</dbReference>